<gene>
    <name evidence="2" type="ORF">GCM10010991_08270</name>
</gene>
<keyword evidence="1" id="KW-0732">Signal</keyword>
<protein>
    <submittedName>
        <fullName evidence="2">Uncharacterized protein</fullName>
    </submittedName>
</protein>
<evidence type="ECO:0000256" key="1">
    <source>
        <dbReference type="SAM" id="SignalP"/>
    </source>
</evidence>
<keyword evidence="3" id="KW-1185">Reference proteome</keyword>
<dbReference type="OrthoDB" id="7859824at2"/>
<name>A0A918DCE7_9RHOB</name>
<organism evidence="2 3">
    <name type="scientific">Gemmobacter aquaticus</name>
    <dbReference type="NCBI Taxonomy" id="490185"/>
    <lineage>
        <taxon>Bacteria</taxon>
        <taxon>Pseudomonadati</taxon>
        <taxon>Pseudomonadota</taxon>
        <taxon>Alphaproteobacteria</taxon>
        <taxon>Rhodobacterales</taxon>
        <taxon>Paracoccaceae</taxon>
        <taxon>Gemmobacter</taxon>
    </lineage>
</organism>
<accession>A0A918DCE7</accession>
<dbReference type="AlphaFoldDB" id="A0A918DCE7"/>
<reference evidence="2 3" key="1">
    <citation type="journal article" date="2014" name="Int. J. Syst. Evol. Microbiol.">
        <title>Complete genome sequence of Corynebacterium casei LMG S-19264T (=DSM 44701T), isolated from a smear-ripened cheese.</title>
        <authorList>
            <consortium name="US DOE Joint Genome Institute (JGI-PGF)"/>
            <person name="Walter F."/>
            <person name="Albersmeier A."/>
            <person name="Kalinowski J."/>
            <person name="Ruckert C."/>
        </authorList>
    </citation>
    <scope>NUCLEOTIDE SEQUENCE [LARGE SCALE GENOMIC DNA]</scope>
    <source>
        <strain evidence="2 3">CGMCC 1.7029</strain>
    </source>
</reference>
<dbReference type="Proteomes" id="UP000598196">
    <property type="component" value="Unassembled WGS sequence"/>
</dbReference>
<evidence type="ECO:0000313" key="3">
    <source>
        <dbReference type="Proteomes" id="UP000598196"/>
    </source>
</evidence>
<feature type="chain" id="PRO_5036746280" evidence="1">
    <location>
        <begin position="21"/>
        <end position="103"/>
    </location>
</feature>
<comment type="caution">
    <text evidence="2">The sequence shown here is derived from an EMBL/GenBank/DDBJ whole genome shotgun (WGS) entry which is preliminary data.</text>
</comment>
<proteinExistence type="predicted"/>
<feature type="signal peptide" evidence="1">
    <location>
        <begin position="1"/>
        <end position="20"/>
    </location>
</feature>
<dbReference type="PROSITE" id="PS51257">
    <property type="entry name" value="PROKAR_LIPOPROTEIN"/>
    <property type="match status" value="1"/>
</dbReference>
<sequence length="103" mass="11327">MIRICQLILLALLGACGAQPAPLMFGGARHETTVNGRDYVLYRKDDRVEVIRMGWASSGEHQEIRATMIEIVPWLTGCDVVPSSVQGDSGEMRARVTCPKGLR</sequence>
<dbReference type="RefSeq" id="WP_146285416.1">
    <property type="nucleotide sequence ID" value="NZ_BMLP01000001.1"/>
</dbReference>
<dbReference type="EMBL" id="BMLP01000001">
    <property type="protein sequence ID" value="GGO27006.1"/>
    <property type="molecule type" value="Genomic_DNA"/>
</dbReference>
<evidence type="ECO:0000313" key="2">
    <source>
        <dbReference type="EMBL" id="GGO27006.1"/>
    </source>
</evidence>